<protein>
    <recommendedName>
        <fullName evidence="5">Histidine kinase</fullName>
    </recommendedName>
</protein>
<evidence type="ECO:0000313" key="3">
    <source>
        <dbReference type="EMBL" id="ACS81803.1"/>
    </source>
</evidence>
<reference evidence="3 4" key="1">
    <citation type="submission" date="2009-06" db="EMBL/GenBank/DDBJ databases">
        <title>Complete sequence of Desulfovibrio salexigens DSM 2638.</title>
        <authorList>
            <consortium name="US DOE Joint Genome Institute"/>
            <person name="Lucas S."/>
            <person name="Copeland A."/>
            <person name="Lapidus A."/>
            <person name="Glavina del Rio T."/>
            <person name="Tice H."/>
            <person name="Bruce D."/>
            <person name="Goodwin L."/>
            <person name="Pitluck S."/>
            <person name="Munk A.C."/>
            <person name="Brettin T."/>
            <person name="Detter J.C."/>
            <person name="Han C."/>
            <person name="Tapia R."/>
            <person name="Larimer F."/>
            <person name="Land M."/>
            <person name="Hauser L."/>
            <person name="Kyrpides N."/>
            <person name="Anderson I."/>
            <person name="Wall J.D."/>
            <person name="Arkin A.P."/>
            <person name="Dehal P."/>
            <person name="Chivian D."/>
            <person name="Giles B."/>
            <person name="Hazen T.C."/>
        </authorList>
    </citation>
    <scope>NUCLEOTIDE SEQUENCE [LARGE SCALE GENOMIC DNA]</scope>
    <source>
        <strain evidence="4">ATCC 14822 / DSM 2638 / NCIMB 8403 / VKM B-1763</strain>
    </source>
</reference>
<dbReference type="RefSeq" id="WP_015853619.1">
    <property type="nucleotide sequence ID" value="NC_012881.1"/>
</dbReference>
<dbReference type="OrthoDB" id="378730at2"/>
<dbReference type="HOGENOM" id="CLU_052774_0_0_7"/>
<dbReference type="Pfam" id="PF10442">
    <property type="entry name" value="FIST_C"/>
    <property type="match status" value="1"/>
</dbReference>
<dbReference type="eggNOG" id="COG3287">
    <property type="taxonomic scope" value="Bacteria"/>
</dbReference>
<dbReference type="Pfam" id="PF08495">
    <property type="entry name" value="FIST"/>
    <property type="match status" value="1"/>
</dbReference>
<gene>
    <name evidence="3" type="ordered locus">Desal_3758</name>
</gene>
<dbReference type="EMBL" id="CP001649">
    <property type="protein sequence ID" value="ACS81803.1"/>
    <property type="molecule type" value="Genomic_DNA"/>
</dbReference>
<accession>C6BU94</accession>
<dbReference type="STRING" id="526222.Desal_3758"/>
<name>C6BU94_MARSD</name>
<dbReference type="Proteomes" id="UP000002601">
    <property type="component" value="Chromosome"/>
</dbReference>
<organism evidence="3 4">
    <name type="scientific">Maridesulfovibrio salexigens (strain ATCC 14822 / DSM 2638 / NCIMB 8403 / VKM B-1763)</name>
    <name type="common">Desulfovibrio salexigens</name>
    <dbReference type="NCBI Taxonomy" id="526222"/>
    <lineage>
        <taxon>Bacteria</taxon>
        <taxon>Pseudomonadati</taxon>
        <taxon>Thermodesulfobacteriota</taxon>
        <taxon>Desulfovibrionia</taxon>
        <taxon>Desulfovibrionales</taxon>
        <taxon>Desulfovibrionaceae</taxon>
        <taxon>Maridesulfovibrio</taxon>
    </lineage>
</organism>
<evidence type="ECO:0000259" key="1">
    <source>
        <dbReference type="SMART" id="SM00897"/>
    </source>
</evidence>
<dbReference type="InterPro" id="IPR013702">
    <property type="entry name" value="FIST_domain_N"/>
</dbReference>
<dbReference type="SMART" id="SM00897">
    <property type="entry name" value="FIST"/>
    <property type="match status" value="1"/>
</dbReference>
<proteinExistence type="predicted"/>
<dbReference type="InterPro" id="IPR019494">
    <property type="entry name" value="FIST_C"/>
</dbReference>
<feature type="domain" description="FIST" evidence="1">
    <location>
        <begin position="26"/>
        <end position="211"/>
    </location>
</feature>
<dbReference type="AlphaFoldDB" id="C6BU94"/>
<dbReference type="PANTHER" id="PTHR40252">
    <property type="entry name" value="BLR0328 PROTEIN"/>
    <property type="match status" value="1"/>
</dbReference>
<evidence type="ECO:0008006" key="5">
    <source>
        <dbReference type="Google" id="ProtNLM"/>
    </source>
</evidence>
<dbReference type="KEGG" id="dsa:Desal_3758"/>
<keyword evidence="4" id="KW-1185">Reference proteome</keyword>
<feature type="domain" description="FIST C-domain" evidence="2">
    <location>
        <begin position="212"/>
        <end position="351"/>
    </location>
</feature>
<evidence type="ECO:0000313" key="4">
    <source>
        <dbReference type="Proteomes" id="UP000002601"/>
    </source>
</evidence>
<dbReference type="PANTHER" id="PTHR40252:SF2">
    <property type="entry name" value="BLR0328 PROTEIN"/>
    <property type="match status" value="1"/>
</dbReference>
<sequence>MHIELEQTGSVQSLATILKNTAARDEVNGIIVFACDKNGFKPENVDQIFKECPVPLMGGIFPGIIHQKERLETGTIVISLSKKPEISIIKGMSDPDTDFMDPLNHIFANDNIPETIFILTDGFASRISSFINAMFTHIGIERNIIGGGTGSLSLKRQPIISNQGLLEDAAIIGLLDTQSTVNISHGWNPIKGPFKVTEADRNIIKTINWMPAFSIYREVIREHSGKYITPENFSHIAMSYPFGISSMCSDPIVRDPVMVDEAGALTCVGEIMEGSFVDILHGNTESLIKASSQISTCKPGFSLGDNSVGLVVDCISRALFLKDKFEHELKALHLPDIPLLGFLSFGEIATQEKQSLEFHNKTTALAILEEL</sequence>
<dbReference type="SMART" id="SM01204">
    <property type="entry name" value="FIST_C"/>
    <property type="match status" value="1"/>
</dbReference>
<evidence type="ECO:0000259" key="2">
    <source>
        <dbReference type="SMART" id="SM01204"/>
    </source>
</evidence>